<accession>J0W4Z1</accession>
<dbReference type="Gene3D" id="3.40.50.970">
    <property type="match status" value="2"/>
</dbReference>
<dbReference type="Pfam" id="PF00205">
    <property type="entry name" value="TPP_enzyme_M"/>
    <property type="match status" value="1"/>
</dbReference>
<dbReference type="CDD" id="cd02010">
    <property type="entry name" value="TPP_ALS"/>
    <property type="match status" value="1"/>
</dbReference>
<dbReference type="Pfam" id="PF02775">
    <property type="entry name" value="TPP_enzyme_C"/>
    <property type="match status" value="1"/>
</dbReference>
<dbReference type="SUPFAM" id="SSF52518">
    <property type="entry name" value="Thiamin diphosphate-binding fold (THDP-binding)"/>
    <property type="match status" value="2"/>
</dbReference>
<feature type="domain" description="Thiamine pyrophosphate enzyme central" evidence="4">
    <location>
        <begin position="188"/>
        <end position="321"/>
    </location>
</feature>
<dbReference type="GO" id="GO:0016874">
    <property type="term" value="F:ligase activity"/>
    <property type="evidence" value="ECO:0007669"/>
    <property type="project" value="UniProtKB-KW"/>
</dbReference>
<keyword evidence="2 3" id="KW-0786">Thiamine pyrophosphate</keyword>
<dbReference type="GO" id="GO:0005948">
    <property type="term" value="C:acetolactate synthase complex"/>
    <property type="evidence" value="ECO:0007669"/>
    <property type="project" value="TreeGrafter"/>
</dbReference>
<dbReference type="GO" id="GO:0009099">
    <property type="term" value="P:L-valine biosynthetic process"/>
    <property type="evidence" value="ECO:0007669"/>
    <property type="project" value="TreeGrafter"/>
</dbReference>
<proteinExistence type="inferred from homology"/>
<gene>
    <name evidence="7" type="ORF">Rleg4DRAFT_1826</name>
</gene>
<evidence type="ECO:0000313" key="8">
    <source>
        <dbReference type="Proteomes" id="UP000005732"/>
    </source>
</evidence>
<evidence type="ECO:0000256" key="1">
    <source>
        <dbReference type="ARBA" id="ARBA00007812"/>
    </source>
</evidence>
<evidence type="ECO:0000256" key="2">
    <source>
        <dbReference type="ARBA" id="ARBA00023052"/>
    </source>
</evidence>
<evidence type="ECO:0000259" key="5">
    <source>
        <dbReference type="Pfam" id="PF02775"/>
    </source>
</evidence>
<organism evidence="7 8">
    <name type="scientific">Rhizobium leguminosarum bv. trifolii WSM2297</name>
    <dbReference type="NCBI Taxonomy" id="754762"/>
    <lineage>
        <taxon>Bacteria</taxon>
        <taxon>Pseudomonadati</taxon>
        <taxon>Pseudomonadota</taxon>
        <taxon>Alphaproteobacteria</taxon>
        <taxon>Hyphomicrobiales</taxon>
        <taxon>Rhizobiaceae</taxon>
        <taxon>Rhizobium/Agrobacterium group</taxon>
        <taxon>Rhizobium</taxon>
    </lineage>
</organism>
<keyword evidence="7" id="KW-0436">Ligase</keyword>
<dbReference type="FunFam" id="3.40.50.970:FF:000007">
    <property type="entry name" value="Acetolactate synthase"/>
    <property type="match status" value="1"/>
</dbReference>
<comment type="similarity">
    <text evidence="1 3">Belongs to the TPP enzyme family.</text>
</comment>
<dbReference type="HOGENOM" id="CLU_013748_3_2_5"/>
<dbReference type="Gene3D" id="3.40.50.1220">
    <property type="entry name" value="TPP-binding domain"/>
    <property type="match status" value="1"/>
</dbReference>
<dbReference type="Pfam" id="PF02776">
    <property type="entry name" value="TPP_enzyme_N"/>
    <property type="match status" value="1"/>
</dbReference>
<feature type="domain" description="Thiamine pyrophosphate enzyme TPP-binding" evidence="5">
    <location>
        <begin position="377"/>
        <end position="523"/>
    </location>
</feature>
<feature type="domain" description="Thiamine pyrophosphate enzyme N-terminal TPP-binding" evidence="6">
    <location>
        <begin position="3"/>
        <end position="116"/>
    </location>
</feature>
<dbReference type="GO" id="GO:0030976">
    <property type="term" value="F:thiamine pyrophosphate binding"/>
    <property type="evidence" value="ECO:0007669"/>
    <property type="project" value="InterPro"/>
</dbReference>
<dbReference type="AlphaFoldDB" id="J0W4Z1"/>
<dbReference type="PANTHER" id="PTHR18968:SF129">
    <property type="entry name" value="ACETOLACTATE SYNTHASE"/>
    <property type="match status" value="1"/>
</dbReference>
<dbReference type="GO" id="GO:0000287">
    <property type="term" value="F:magnesium ion binding"/>
    <property type="evidence" value="ECO:0007669"/>
    <property type="project" value="InterPro"/>
</dbReference>
<dbReference type="RefSeq" id="WP_003580710.1">
    <property type="nucleotide sequence ID" value="NZ_JH719395.1"/>
</dbReference>
<dbReference type="GO" id="GO:0050660">
    <property type="term" value="F:flavin adenine dinucleotide binding"/>
    <property type="evidence" value="ECO:0007669"/>
    <property type="project" value="TreeGrafter"/>
</dbReference>
<evidence type="ECO:0000259" key="6">
    <source>
        <dbReference type="Pfam" id="PF02776"/>
    </source>
</evidence>
<evidence type="ECO:0000313" key="7">
    <source>
        <dbReference type="EMBL" id="EJC80208.1"/>
    </source>
</evidence>
<dbReference type="SUPFAM" id="SSF52467">
    <property type="entry name" value="DHS-like NAD/FAD-binding domain"/>
    <property type="match status" value="1"/>
</dbReference>
<dbReference type="EMBL" id="JH719395">
    <property type="protein sequence ID" value="EJC80208.1"/>
    <property type="molecule type" value="Genomic_DNA"/>
</dbReference>
<dbReference type="InterPro" id="IPR029061">
    <property type="entry name" value="THDP-binding"/>
</dbReference>
<sequence length="548" mass="59772">MTKGSDLLVAALANEGVQRIFGIPGEENLDVVESIRKSSIQLVLTRHEQAAAFMAATYGRLTGKPGVCLTTLGPGALNLSTGAAYALLGAMPMVMITGQKGVLSSRQARFQVVDVVASMKPLTKLTRQIVSPHMIPTMVREAFRIAQEERPGPVHLELPEDIAAEECEDVALVAPHQLELPTASDAALDRAAALIMAAKRPLLMFGAASSRPRSTSEIAQFVTRTRIPFFTTQMGKGTVPGGTELYMGTAALSERDYVHEAIEQADLIVTIGHDTIEKPPFIMGKGGPSVVHVGYQPATVEQVYFPQAEIIGDMGPSLKALADRVEGRLPNAGALLYLRPRILERLAARATEERFTPQRLVHDIREVMPDDGILALDNGMYKIWFARNYRTRMANTLLLDNALATMGAGLPSAMVASMLYPQRRVMAICGDGGFMMNSQELETAVRLKLNLVVLVIEDNAYGMIRWKQAVDEFPDFGMTFGNPDFVKYAESYGAKATRVDDIRGFKNSLEAAFNGGGVHLVNVPVDYSENERVLVKELRERLPVTSET</sequence>
<dbReference type="GO" id="GO:0003984">
    <property type="term" value="F:acetolactate synthase activity"/>
    <property type="evidence" value="ECO:0007669"/>
    <property type="project" value="TreeGrafter"/>
</dbReference>
<evidence type="ECO:0000256" key="3">
    <source>
        <dbReference type="RuleBase" id="RU362132"/>
    </source>
</evidence>
<dbReference type="Proteomes" id="UP000005732">
    <property type="component" value="Unassembled WGS sequence"/>
</dbReference>
<evidence type="ECO:0000259" key="4">
    <source>
        <dbReference type="Pfam" id="PF00205"/>
    </source>
</evidence>
<dbReference type="NCBIfam" id="NF006187">
    <property type="entry name" value="PRK08322.1"/>
    <property type="match status" value="1"/>
</dbReference>
<dbReference type="InterPro" id="IPR012001">
    <property type="entry name" value="Thiamin_PyroP_enz_TPP-bd_dom"/>
</dbReference>
<dbReference type="InterPro" id="IPR011766">
    <property type="entry name" value="TPP_enzyme_TPP-bd"/>
</dbReference>
<dbReference type="InterPro" id="IPR045229">
    <property type="entry name" value="TPP_enz"/>
</dbReference>
<dbReference type="PANTHER" id="PTHR18968">
    <property type="entry name" value="THIAMINE PYROPHOSPHATE ENZYMES"/>
    <property type="match status" value="1"/>
</dbReference>
<protein>
    <submittedName>
        <fullName evidence="7">Thiamine pyrophosphate-dependent enzyme, possible carboligase or decarboxylase</fullName>
    </submittedName>
</protein>
<reference evidence="7 8" key="1">
    <citation type="submission" date="2012-02" db="EMBL/GenBank/DDBJ databases">
        <title>Improved High-Quality Draft Sequence of Rhizobium leguminosarum bv. trifolii WSM2297.</title>
        <authorList>
            <consortium name="US DOE Joint Genome Institute"/>
            <person name="Lucas S."/>
            <person name="Han J."/>
            <person name="Lapidus A."/>
            <person name="Cheng J.-F."/>
            <person name="Goodwin L."/>
            <person name="Pitluck S."/>
            <person name="Peters L."/>
            <person name="Ovchinnikova G."/>
            <person name="Zhang X."/>
            <person name="Detter J.C."/>
            <person name="Han C."/>
            <person name="Tapia R."/>
            <person name="Land M."/>
            <person name="Hauser L."/>
            <person name="Kyrpides N."/>
            <person name="Ivanova N."/>
            <person name="Pagani I."/>
            <person name="Brau L."/>
            <person name="Yates R."/>
            <person name="O'Hara G."/>
            <person name="Rui T."/>
            <person name="Howieson J."/>
            <person name="Reeve W."/>
            <person name="Woyke T."/>
        </authorList>
    </citation>
    <scope>NUCLEOTIDE SEQUENCE [LARGE SCALE GENOMIC DNA]</scope>
    <source>
        <strain evidence="7 8">WSM2297</strain>
    </source>
</reference>
<dbReference type="GO" id="GO:0009097">
    <property type="term" value="P:isoleucine biosynthetic process"/>
    <property type="evidence" value="ECO:0007669"/>
    <property type="project" value="TreeGrafter"/>
</dbReference>
<dbReference type="InterPro" id="IPR029035">
    <property type="entry name" value="DHS-like_NAD/FAD-binding_dom"/>
</dbReference>
<dbReference type="OrthoDB" id="4494979at2"/>
<dbReference type="InterPro" id="IPR012000">
    <property type="entry name" value="Thiamin_PyroP_enz_cen_dom"/>
</dbReference>
<dbReference type="CDD" id="cd07035">
    <property type="entry name" value="TPP_PYR_POX_like"/>
    <property type="match status" value="1"/>
</dbReference>
<name>J0W4Z1_RHILT</name>